<keyword evidence="2 8" id="KW-0808">Transferase</keyword>
<comment type="catalytic activity">
    <reaction evidence="8">
        <text>apo-[ACP] + CoA = holo-[ACP] + adenosine 3',5'-bisphosphate + H(+)</text>
        <dbReference type="Rhea" id="RHEA:12068"/>
        <dbReference type="Rhea" id="RHEA-COMP:9685"/>
        <dbReference type="Rhea" id="RHEA-COMP:9690"/>
        <dbReference type="ChEBI" id="CHEBI:15378"/>
        <dbReference type="ChEBI" id="CHEBI:29999"/>
        <dbReference type="ChEBI" id="CHEBI:57287"/>
        <dbReference type="ChEBI" id="CHEBI:58343"/>
        <dbReference type="ChEBI" id="CHEBI:64479"/>
        <dbReference type="EC" id="2.7.8.7"/>
    </reaction>
</comment>
<evidence type="ECO:0000256" key="3">
    <source>
        <dbReference type="ARBA" id="ARBA00022723"/>
    </source>
</evidence>
<evidence type="ECO:0000313" key="10">
    <source>
        <dbReference type="EMBL" id="MCW7516662.1"/>
    </source>
</evidence>
<dbReference type="GO" id="GO:0005737">
    <property type="term" value="C:cytoplasm"/>
    <property type="evidence" value="ECO:0007669"/>
    <property type="project" value="UniProtKB-SubCell"/>
</dbReference>
<dbReference type="GeneID" id="93342077"/>
<dbReference type="Pfam" id="PF01648">
    <property type="entry name" value="ACPS"/>
    <property type="match status" value="1"/>
</dbReference>
<comment type="function">
    <text evidence="8">Transfers the 4'-phosphopantetheine moiety from coenzyme A to a Ser of acyl-carrier-protein.</text>
</comment>
<dbReference type="Proteomes" id="UP000297352">
    <property type="component" value="Unassembled WGS sequence"/>
</dbReference>
<dbReference type="Proteomes" id="UP001209694">
    <property type="component" value="Unassembled WGS sequence"/>
</dbReference>
<dbReference type="InterPro" id="IPR008278">
    <property type="entry name" value="4-PPantetheinyl_Trfase_dom"/>
</dbReference>
<keyword evidence="4 8" id="KW-0276">Fatty acid metabolism</keyword>
<keyword evidence="12" id="KW-1185">Reference proteome</keyword>
<keyword evidence="6 8" id="KW-0443">Lipid metabolism</keyword>
<reference evidence="11" key="1">
    <citation type="submission" date="2018-10" db="EMBL/GenBank/DDBJ databases">
        <authorList>
            <person name="Vincent A.T."/>
            <person name="Schiettekatte O."/>
            <person name="Bourhy P."/>
            <person name="Veyrier F.J."/>
            <person name="Picardeau M."/>
        </authorList>
    </citation>
    <scope>NUCLEOTIDE SEQUENCE</scope>
    <source>
        <strain evidence="11">201702449</strain>
    </source>
</reference>
<comment type="similarity">
    <text evidence="8">Belongs to the P-Pant transferase superfamily. AcpS family.</text>
</comment>
<evidence type="ECO:0000256" key="2">
    <source>
        <dbReference type="ARBA" id="ARBA00022679"/>
    </source>
</evidence>
<dbReference type="GO" id="GO:0008897">
    <property type="term" value="F:holo-[acyl-carrier-protein] synthase activity"/>
    <property type="evidence" value="ECO:0007669"/>
    <property type="project" value="UniProtKB-UniRule"/>
</dbReference>
<evidence type="ECO:0000256" key="1">
    <source>
        <dbReference type="ARBA" id="ARBA00022516"/>
    </source>
</evidence>
<feature type="binding site" evidence="8">
    <location>
        <position position="61"/>
    </location>
    <ligand>
        <name>Mg(2+)</name>
        <dbReference type="ChEBI" id="CHEBI:18420"/>
    </ligand>
</feature>
<dbReference type="GO" id="GO:0006633">
    <property type="term" value="P:fatty acid biosynthetic process"/>
    <property type="evidence" value="ECO:0007669"/>
    <property type="project" value="UniProtKB-UniRule"/>
</dbReference>
<reference evidence="10" key="3">
    <citation type="submission" date="2022-06" db="EMBL/GenBank/DDBJ databases">
        <title>Leptospira isolates from biofilms formed at urban environments.</title>
        <authorList>
            <person name="Ribeiro P.S."/>
            <person name="Sousa T."/>
            <person name="Carvalho N."/>
            <person name="Aburjaile F."/>
            <person name="Neves F."/>
            <person name="Oliveira D."/>
            <person name="Blanco L."/>
            <person name="Lima J."/>
            <person name="Costa F."/>
            <person name="Brenig B."/>
            <person name="Soares S."/>
            <person name="Ramos R."/>
            <person name="Goes-Neto A."/>
            <person name="Matiuzzi M."/>
            <person name="Azevedo V."/>
            <person name="Ristow P."/>
        </authorList>
    </citation>
    <scope>NUCLEOTIDE SEQUENCE</scope>
    <source>
        <strain evidence="10">VSF7</strain>
    </source>
</reference>
<dbReference type="NCBIfam" id="TIGR00556">
    <property type="entry name" value="pantethn_trn"/>
    <property type="match status" value="1"/>
</dbReference>
<dbReference type="SUPFAM" id="SSF56214">
    <property type="entry name" value="4'-phosphopantetheinyl transferase"/>
    <property type="match status" value="1"/>
</dbReference>
<protein>
    <recommendedName>
        <fullName evidence="8">Holo-[acyl-carrier-protein] synthase</fullName>
        <shortName evidence="8">Holo-ACP synthase</shortName>
        <ecNumber evidence="8">2.7.8.7</ecNumber>
    </recommendedName>
    <alternativeName>
        <fullName evidence="8">4'-phosphopantetheinyl transferase AcpS</fullName>
    </alternativeName>
</protein>
<dbReference type="AlphaFoldDB" id="A0A2N0B0A0"/>
<proteinExistence type="inferred from homology"/>
<comment type="subcellular location">
    <subcellularLocation>
        <location evidence="8">Cytoplasm</location>
    </subcellularLocation>
</comment>
<evidence type="ECO:0000256" key="5">
    <source>
        <dbReference type="ARBA" id="ARBA00022842"/>
    </source>
</evidence>
<dbReference type="RefSeq" id="WP_100727771.1">
    <property type="nucleotide sequence ID" value="NZ_JAMQPS010000004.1"/>
</dbReference>
<evidence type="ECO:0000259" key="9">
    <source>
        <dbReference type="Pfam" id="PF01648"/>
    </source>
</evidence>
<evidence type="ECO:0000256" key="4">
    <source>
        <dbReference type="ARBA" id="ARBA00022832"/>
    </source>
</evidence>
<dbReference type="InterPro" id="IPR037143">
    <property type="entry name" value="4-PPantetheinyl_Trfase_dom_sf"/>
</dbReference>
<reference evidence="12" key="2">
    <citation type="journal article" date="2019" name="PLoS Negl. Trop. Dis.">
        <title>Revisiting the worldwide diversity of Leptospira species in the environment.</title>
        <authorList>
            <person name="Vincent A.T."/>
            <person name="Schiettekatte O."/>
            <person name="Bourhy P."/>
            <person name="Veyrier F.J."/>
            <person name="Picardeau M."/>
        </authorList>
    </citation>
    <scope>NUCLEOTIDE SEQUENCE [LARGE SCALE GENOMIC DNA]</scope>
    <source>
        <strain evidence="12">201702449</strain>
    </source>
</reference>
<dbReference type="EC" id="2.7.8.7" evidence="8"/>
<keyword evidence="3 8" id="KW-0479">Metal-binding</keyword>
<dbReference type="InterPro" id="IPR002582">
    <property type="entry name" value="ACPS"/>
</dbReference>
<evidence type="ECO:0000313" key="13">
    <source>
        <dbReference type="Proteomes" id="UP001209694"/>
    </source>
</evidence>
<evidence type="ECO:0000256" key="6">
    <source>
        <dbReference type="ARBA" id="ARBA00023098"/>
    </source>
</evidence>
<dbReference type="InterPro" id="IPR004568">
    <property type="entry name" value="Ppantetheine-prot_Trfase_dom"/>
</dbReference>
<dbReference type="HAMAP" id="MF_00101">
    <property type="entry name" value="AcpS"/>
    <property type="match status" value="1"/>
</dbReference>
<keyword evidence="8" id="KW-0963">Cytoplasm</keyword>
<dbReference type="Gene3D" id="3.90.470.20">
    <property type="entry name" value="4'-phosphopantetheinyl transferase domain"/>
    <property type="match status" value="1"/>
</dbReference>
<sequence length="134" mass="15618">MKSSYSIGMDMVYIPEFESYLKDPGTAFFDQTFTDWEKQAANLKQTKQRATFYSGRYAAKEAFLKALDGSWLHTKPTISFKYSELEIRNDDFGRPYFRYYGSLLKTISDLQMESVKLSITHVHEYAASQVLIEF</sequence>
<dbReference type="EMBL" id="RQGI01000003">
    <property type="protein sequence ID" value="TGL75451.1"/>
    <property type="molecule type" value="Genomic_DNA"/>
</dbReference>
<name>A0A2N0B0A0_9LEPT</name>
<keyword evidence="5 8" id="KW-0460">Magnesium</keyword>
<dbReference type="GO" id="GO:0000287">
    <property type="term" value="F:magnesium ion binding"/>
    <property type="evidence" value="ECO:0007669"/>
    <property type="project" value="UniProtKB-UniRule"/>
</dbReference>
<keyword evidence="1 8" id="KW-0444">Lipid biosynthesis</keyword>
<evidence type="ECO:0000256" key="7">
    <source>
        <dbReference type="ARBA" id="ARBA00023160"/>
    </source>
</evidence>
<evidence type="ECO:0000256" key="8">
    <source>
        <dbReference type="HAMAP-Rule" id="MF_00101"/>
    </source>
</evidence>
<comment type="caution">
    <text evidence="10">The sequence shown here is derived from an EMBL/GenBank/DDBJ whole genome shotgun (WGS) entry which is preliminary data.</text>
</comment>
<evidence type="ECO:0000313" key="11">
    <source>
        <dbReference type="EMBL" id="TGL75451.1"/>
    </source>
</evidence>
<gene>
    <name evidence="8" type="primary">acpS</name>
    <name evidence="11" type="ORF">EHQ60_00025</name>
    <name evidence="10" type="ORF">ND810_15960</name>
</gene>
<keyword evidence="7 8" id="KW-0275">Fatty acid biosynthesis</keyword>
<feature type="domain" description="4'-phosphopantetheinyl transferase" evidence="9">
    <location>
        <begin position="6"/>
        <end position="114"/>
    </location>
</feature>
<accession>A0A2N0B0A0</accession>
<feature type="binding site" evidence="8">
    <location>
        <position position="10"/>
    </location>
    <ligand>
        <name>Mg(2+)</name>
        <dbReference type="ChEBI" id="CHEBI:18420"/>
    </ligand>
</feature>
<organism evidence="10 13">
    <name type="scientific">Leptospira levettii</name>
    <dbReference type="NCBI Taxonomy" id="2023178"/>
    <lineage>
        <taxon>Bacteria</taxon>
        <taxon>Pseudomonadati</taxon>
        <taxon>Spirochaetota</taxon>
        <taxon>Spirochaetia</taxon>
        <taxon>Leptospirales</taxon>
        <taxon>Leptospiraceae</taxon>
        <taxon>Leptospira</taxon>
    </lineage>
</organism>
<comment type="cofactor">
    <cofactor evidence="8">
        <name>Mg(2+)</name>
        <dbReference type="ChEBI" id="CHEBI:18420"/>
    </cofactor>
</comment>
<dbReference type="EMBL" id="JAMQQD010000006">
    <property type="protein sequence ID" value="MCW7516662.1"/>
    <property type="molecule type" value="Genomic_DNA"/>
</dbReference>
<evidence type="ECO:0000313" key="12">
    <source>
        <dbReference type="Proteomes" id="UP000297352"/>
    </source>
</evidence>